<dbReference type="AlphaFoldDB" id="A0A9W9N1I7"/>
<organism evidence="2 3">
    <name type="scientific">Penicillium cinerascens</name>
    <dbReference type="NCBI Taxonomy" id="70096"/>
    <lineage>
        <taxon>Eukaryota</taxon>
        <taxon>Fungi</taxon>
        <taxon>Dikarya</taxon>
        <taxon>Ascomycota</taxon>
        <taxon>Pezizomycotina</taxon>
        <taxon>Eurotiomycetes</taxon>
        <taxon>Eurotiomycetidae</taxon>
        <taxon>Eurotiales</taxon>
        <taxon>Aspergillaceae</taxon>
        <taxon>Penicillium</taxon>
    </lineage>
</organism>
<dbReference type="GeneID" id="83177477"/>
<keyword evidence="1" id="KW-0812">Transmembrane</keyword>
<name>A0A9W9N1I7_9EURO</name>
<comment type="caution">
    <text evidence="2">The sequence shown here is derived from an EMBL/GenBank/DDBJ whole genome shotgun (WGS) entry which is preliminary data.</text>
</comment>
<gene>
    <name evidence="2" type="ORF">N7498_003114</name>
</gene>
<sequence length="411" mass="45523">MVPIALSPEILRGILPTPGIGFLIALFCPIIALLLYFQSRPSSAPLPPKSKSEIMASVGLPLATKPKAFPSTGSKIFLPLEHKEFEIPKTSNLLDGFPETFEFPTLQPVRSPRVARGRGRGCDRSSRRAPDFIRLINLQGSPIYLGSESTGDSNAPKLIPGVGNSSLPLRLQHANPHDWLRWAVSDSTVFATQEEELLAARYPGNIIDQEGLKNNMFFQYGLRYVPPLDADNFYRAIVIEDLPLHVTLDQILPQIRGGQIYCASLLDTTPRVLTGSPTAMITFVNQDGALAFLRRVAREGFYVGITRVRVHPVPTPTYLMSASMQNEVLRNERTRCLVVNSRNPTIKKTLHGVLAKSSFSTHVECFGEREGEGVVTVRFHSIKVAMRAYEHLMSQKVFQGIVKFGTDPCCL</sequence>
<protein>
    <recommendedName>
        <fullName evidence="4">RRM domain-containing protein</fullName>
    </recommendedName>
</protein>
<evidence type="ECO:0000313" key="3">
    <source>
        <dbReference type="Proteomes" id="UP001150904"/>
    </source>
</evidence>
<keyword evidence="1" id="KW-0472">Membrane</keyword>
<dbReference type="RefSeq" id="XP_058309638.1">
    <property type="nucleotide sequence ID" value="XM_058450176.1"/>
</dbReference>
<reference evidence="2" key="1">
    <citation type="submission" date="2022-12" db="EMBL/GenBank/DDBJ databases">
        <authorList>
            <person name="Petersen C."/>
        </authorList>
    </citation>
    <scope>NUCLEOTIDE SEQUENCE</scope>
    <source>
        <strain evidence="2">IBT 15544</strain>
    </source>
</reference>
<evidence type="ECO:0000313" key="2">
    <source>
        <dbReference type="EMBL" id="KAJ5211468.1"/>
    </source>
</evidence>
<keyword evidence="3" id="KW-1185">Reference proteome</keyword>
<dbReference type="EMBL" id="JAPQKR010000008">
    <property type="protein sequence ID" value="KAJ5211468.1"/>
    <property type="molecule type" value="Genomic_DNA"/>
</dbReference>
<evidence type="ECO:0000256" key="1">
    <source>
        <dbReference type="SAM" id="Phobius"/>
    </source>
</evidence>
<accession>A0A9W9N1I7</accession>
<proteinExistence type="predicted"/>
<reference evidence="2" key="2">
    <citation type="journal article" date="2023" name="IMA Fungus">
        <title>Comparative genomic study of the Penicillium genus elucidates a diverse pangenome and 15 lateral gene transfer events.</title>
        <authorList>
            <person name="Petersen C."/>
            <person name="Sorensen T."/>
            <person name="Nielsen M.R."/>
            <person name="Sondergaard T.E."/>
            <person name="Sorensen J.L."/>
            <person name="Fitzpatrick D.A."/>
            <person name="Frisvad J.C."/>
            <person name="Nielsen K.L."/>
        </authorList>
    </citation>
    <scope>NUCLEOTIDE SEQUENCE</scope>
    <source>
        <strain evidence="2">IBT 15544</strain>
    </source>
</reference>
<dbReference type="OrthoDB" id="5244622at2759"/>
<evidence type="ECO:0008006" key="4">
    <source>
        <dbReference type="Google" id="ProtNLM"/>
    </source>
</evidence>
<feature type="transmembrane region" description="Helical" evidence="1">
    <location>
        <begin position="20"/>
        <end position="37"/>
    </location>
</feature>
<keyword evidence="1" id="KW-1133">Transmembrane helix</keyword>
<dbReference type="Proteomes" id="UP001150904">
    <property type="component" value="Unassembled WGS sequence"/>
</dbReference>